<dbReference type="EMBL" id="AE000782">
    <property type="protein sequence ID" value="AAB91203.1"/>
    <property type="molecule type" value="Genomic_DNA"/>
</dbReference>
<dbReference type="PANTHER" id="PTHR11496">
    <property type="entry name" value="ALCOHOL DEHYDROGENASE"/>
    <property type="match status" value="1"/>
</dbReference>
<proteinExistence type="predicted"/>
<accession>O30211</accession>
<dbReference type="GO" id="GO:0046872">
    <property type="term" value="F:metal ion binding"/>
    <property type="evidence" value="ECO:0007669"/>
    <property type="project" value="InterPro"/>
</dbReference>
<dbReference type="AlphaFoldDB" id="O30211"/>
<gene>
    <name evidence="4" type="ordered locus">AF_0024</name>
</gene>
<dbReference type="Gene3D" id="3.40.50.1970">
    <property type="match status" value="1"/>
</dbReference>
<dbReference type="eggNOG" id="arCOG00984">
    <property type="taxonomic scope" value="Archaea"/>
</dbReference>
<dbReference type="PaxDb" id="224325-AF_0024"/>
<dbReference type="CDD" id="cd14862">
    <property type="entry name" value="Fe-ADH-like"/>
    <property type="match status" value="1"/>
</dbReference>
<dbReference type="KEGG" id="afu:AF_0024"/>
<dbReference type="STRING" id="224325.AF_0024"/>
<protein>
    <submittedName>
        <fullName evidence="4">Alcohol dehydrogenase, iron-containing</fullName>
    </submittedName>
</protein>
<dbReference type="PhylomeDB" id="O30211"/>
<dbReference type="Proteomes" id="UP000002199">
    <property type="component" value="Chromosome"/>
</dbReference>
<dbReference type="InterPro" id="IPR056798">
    <property type="entry name" value="ADH_Fe_C"/>
</dbReference>
<name>O30211_ARCFU</name>
<sequence length="416" mass="45784">MLCMAEWPMDRPELRTIITTYSVPESKLLLNSFIMPKTFYGLAGLQMFAGAMVQFGRRRAFIVTDKGVRALALTVQKMLKGVGIEVEIFDEAKPEVPLSSIKPAAEKMEALQPDLIVAVGGGSVMDMAKASWILYEAPQTDLTNVDAMQPIGLRRKAFLACIPTTAGTGSEATNVAVITDDTVEPHRKEGVVHPELYPDFAVLDPRFVLKMPPNLTLGTGLDALSHAVDCYLCRSSNEISDALAVRATKLVFKYLPLALKYPDNPQIRLKTQIAAMIAGSAFSNGGIGTTHAVAHNIGALFEVHHGMACGVTIPYVIKFYAEVDDKYLSFAEELGVRGGSNEETLKKLIDIFMDFYRKIGAPTTMRDLGIKEDDFKEKLDTFAQYVVKDPTGPFAPRQLTVEEAKELLMDMYYGRL</sequence>
<dbReference type="Pfam" id="PF00465">
    <property type="entry name" value="Fe-ADH"/>
    <property type="match status" value="1"/>
</dbReference>
<feature type="domain" description="Fe-containing alcohol dehydrogenase-like C-terminal" evidence="3">
    <location>
        <begin position="218"/>
        <end position="411"/>
    </location>
</feature>
<dbReference type="GO" id="GO:0004022">
    <property type="term" value="F:alcohol dehydrogenase (NAD+) activity"/>
    <property type="evidence" value="ECO:0007669"/>
    <property type="project" value="TreeGrafter"/>
</dbReference>
<dbReference type="EnsemblBacteria" id="AAB91203">
    <property type="protein sequence ID" value="AAB91203"/>
    <property type="gene ID" value="AF_0024"/>
</dbReference>
<keyword evidence="1" id="KW-0560">Oxidoreductase</keyword>
<dbReference type="FunFam" id="3.40.50.1970:FF:000003">
    <property type="entry name" value="Alcohol dehydrogenase, iron-containing"/>
    <property type="match status" value="1"/>
</dbReference>
<keyword evidence="5" id="KW-1185">Reference proteome</keyword>
<dbReference type="Pfam" id="PF25137">
    <property type="entry name" value="ADH_Fe_C"/>
    <property type="match status" value="1"/>
</dbReference>
<dbReference type="InterPro" id="IPR039697">
    <property type="entry name" value="Alcohol_dehydrogenase_Fe"/>
</dbReference>
<evidence type="ECO:0000313" key="5">
    <source>
        <dbReference type="Proteomes" id="UP000002199"/>
    </source>
</evidence>
<dbReference type="PROSITE" id="PS00060">
    <property type="entry name" value="ADH_IRON_2"/>
    <property type="match status" value="1"/>
</dbReference>
<dbReference type="PIR" id="H69252">
    <property type="entry name" value="H69252"/>
</dbReference>
<dbReference type="Gene3D" id="1.20.1090.10">
    <property type="entry name" value="Dehydroquinate synthase-like - alpha domain"/>
    <property type="match status" value="1"/>
</dbReference>
<dbReference type="InterPro" id="IPR018211">
    <property type="entry name" value="ADH_Fe_CS"/>
</dbReference>
<evidence type="ECO:0000259" key="2">
    <source>
        <dbReference type="Pfam" id="PF00465"/>
    </source>
</evidence>
<feature type="domain" description="Alcohol dehydrogenase iron-type/glycerol dehydrogenase GldA" evidence="2">
    <location>
        <begin position="38"/>
        <end position="205"/>
    </location>
</feature>
<dbReference type="InterPro" id="IPR001670">
    <property type="entry name" value="ADH_Fe/GldA"/>
</dbReference>
<evidence type="ECO:0000259" key="3">
    <source>
        <dbReference type="Pfam" id="PF25137"/>
    </source>
</evidence>
<reference evidence="4 5" key="1">
    <citation type="journal article" date="1997" name="Nature">
        <title>The complete genome sequence of the hyperthermophilic, sulphate-reducing archaeon Archaeoglobus fulgidus.</title>
        <authorList>
            <person name="Klenk H.P."/>
            <person name="Clayton R.A."/>
            <person name="Tomb J."/>
            <person name="White O."/>
            <person name="Nelson K.E."/>
            <person name="Ketchum K.A."/>
            <person name="Dodson R.J."/>
            <person name="Gwinn M."/>
            <person name="Hickey E.K."/>
            <person name="Peterson J.D."/>
            <person name="Richardson D.L."/>
            <person name="Kerlavage A.R."/>
            <person name="Graham D.E."/>
            <person name="Kyrpides N.C."/>
            <person name="Fleischmann R.D."/>
            <person name="Quackenbush J."/>
            <person name="Lee N.H."/>
            <person name="Sutton G.G."/>
            <person name="Gill S."/>
            <person name="Kirkness E.F."/>
            <person name="Dougherty B.A."/>
            <person name="McKenney K."/>
            <person name="Adams M.D."/>
            <person name="Loftus B."/>
            <person name="Peterson S."/>
            <person name="Reich C.I."/>
            <person name="McNeil L.K."/>
            <person name="Badger J.H."/>
            <person name="Glodek A."/>
            <person name="Zhou L."/>
            <person name="Overbeek R."/>
            <person name="Gocayne J.D."/>
            <person name="Weidman J.F."/>
            <person name="McDonald L."/>
            <person name="Utterback T."/>
            <person name="Cotton M.D."/>
            <person name="Spriggs T."/>
            <person name="Artiach P."/>
            <person name="Kaine B.P."/>
            <person name="Sykes S.M."/>
            <person name="Sadow P.W."/>
            <person name="D'Andrea K.P."/>
            <person name="Bowman C."/>
            <person name="Fujii C."/>
            <person name="Garland S.A."/>
            <person name="Mason T.M."/>
            <person name="Olsen G.J."/>
            <person name="Fraser C.M."/>
            <person name="Smith H.O."/>
            <person name="Woese C.R."/>
            <person name="Venter J.C."/>
        </authorList>
    </citation>
    <scope>NUCLEOTIDE SEQUENCE [LARGE SCALE GENOMIC DNA]</scope>
    <source>
        <strain evidence="5">ATCC 49558 / DSM 4304 / JCM 9628 / NBRC 100126 / VC-16</strain>
    </source>
</reference>
<dbReference type="PANTHER" id="PTHR11496:SF83">
    <property type="entry name" value="HYDROXYACID-OXOACID TRANSHYDROGENASE, MITOCHONDRIAL"/>
    <property type="match status" value="1"/>
</dbReference>
<dbReference type="HOGENOM" id="CLU_007207_0_0_2"/>
<evidence type="ECO:0000256" key="1">
    <source>
        <dbReference type="ARBA" id="ARBA00023002"/>
    </source>
</evidence>
<organism evidence="4 5">
    <name type="scientific">Archaeoglobus fulgidus (strain ATCC 49558 / DSM 4304 / JCM 9628 / NBRC 100126 / VC-16)</name>
    <dbReference type="NCBI Taxonomy" id="224325"/>
    <lineage>
        <taxon>Archaea</taxon>
        <taxon>Methanobacteriati</taxon>
        <taxon>Methanobacteriota</taxon>
        <taxon>Archaeoglobi</taxon>
        <taxon>Archaeoglobales</taxon>
        <taxon>Archaeoglobaceae</taxon>
        <taxon>Archaeoglobus</taxon>
    </lineage>
</organism>
<evidence type="ECO:0000313" key="4">
    <source>
        <dbReference type="EMBL" id="AAB91203.1"/>
    </source>
</evidence>
<dbReference type="SUPFAM" id="SSF56796">
    <property type="entry name" value="Dehydroquinate synthase-like"/>
    <property type="match status" value="1"/>
</dbReference>